<evidence type="ECO:0000313" key="10">
    <source>
        <dbReference type="EMBL" id="KAF2140568.1"/>
    </source>
</evidence>
<feature type="domain" description="Zn(2)-C6 fungal-type" evidence="9">
    <location>
        <begin position="23"/>
        <end position="53"/>
    </location>
</feature>
<dbReference type="GO" id="GO:0000981">
    <property type="term" value="F:DNA-binding transcription factor activity, RNA polymerase II-specific"/>
    <property type="evidence" value="ECO:0007669"/>
    <property type="project" value="InterPro"/>
</dbReference>
<dbReference type="CDD" id="cd15485">
    <property type="entry name" value="ZIP_Cat8"/>
    <property type="match status" value="1"/>
</dbReference>
<keyword evidence="11" id="KW-1185">Reference proteome</keyword>
<dbReference type="CDD" id="cd12148">
    <property type="entry name" value="fungal_TF_MHR"/>
    <property type="match status" value="1"/>
</dbReference>
<dbReference type="InterPro" id="IPR036864">
    <property type="entry name" value="Zn2-C6_fun-type_DNA-bd_sf"/>
</dbReference>
<keyword evidence="5" id="KW-0238">DNA-binding</keyword>
<dbReference type="PROSITE" id="PS00463">
    <property type="entry name" value="ZN2_CY6_FUNGAL_1"/>
    <property type="match status" value="1"/>
</dbReference>
<keyword evidence="2" id="KW-0479">Metal-binding</keyword>
<evidence type="ECO:0000256" key="6">
    <source>
        <dbReference type="ARBA" id="ARBA00023163"/>
    </source>
</evidence>
<evidence type="ECO:0000256" key="2">
    <source>
        <dbReference type="ARBA" id="ARBA00022723"/>
    </source>
</evidence>
<evidence type="ECO:0000256" key="5">
    <source>
        <dbReference type="ARBA" id="ARBA00023125"/>
    </source>
</evidence>
<dbReference type="PANTHER" id="PTHR46910">
    <property type="entry name" value="TRANSCRIPTION FACTOR PDR1"/>
    <property type="match status" value="1"/>
</dbReference>
<reference evidence="10" key="1">
    <citation type="journal article" date="2020" name="Stud. Mycol.">
        <title>101 Dothideomycetes genomes: a test case for predicting lifestyles and emergence of pathogens.</title>
        <authorList>
            <person name="Haridas S."/>
            <person name="Albert R."/>
            <person name="Binder M."/>
            <person name="Bloem J."/>
            <person name="Labutti K."/>
            <person name="Salamov A."/>
            <person name="Andreopoulos B."/>
            <person name="Baker S."/>
            <person name="Barry K."/>
            <person name="Bills G."/>
            <person name="Bluhm B."/>
            <person name="Cannon C."/>
            <person name="Castanera R."/>
            <person name="Culley D."/>
            <person name="Daum C."/>
            <person name="Ezra D."/>
            <person name="Gonzalez J."/>
            <person name="Henrissat B."/>
            <person name="Kuo A."/>
            <person name="Liang C."/>
            <person name="Lipzen A."/>
            <person name="Lutzoni F."/>
            <person name="Magnuson J."/>
            <person name="Mondo S."/>
            <person name="Nolan M."/>
            <person name="Ohm R."/>
            <person name="Pangilinan J."/>
            <person name="Park H.-J."/>
            <person name="Ramirez L."/>
            <person name="Alfaro M."/>
            <person name="Sun H."/>
            <person name="Tritt A."/>
            <person name="Yoshinaga Y."/>
            <person name="Zwiers L.-H."/>
            <person name="Turgeon B."/>
            <person name="Goodwin S."/>
            <person name="Spatafora J."/>
            <person name="Crous P."/>
            <person name="Grigoriev I."/>
        </authorList>
    </citation>
    <scope>NUCLEOTIDE SEQUENCE</scope>
    <source>
        <strain evidence="10">CBS 121167</strain>
    </source>
</reference>
<evidence type="ECO:0000256" key="7">
    <source>
        <dbReference type="ARBA" id="ARBA00023242"/>
    </source>
</evidence>
<dbReference type="InterPro" id="IPR001138">
    <property type="entry name" value="Zn2Cys6_DnaBD"/>
</dbReference>
<comment type="subcellular location">
    <subcellularLocation>
        <location evidence="1">Nucleus</location>
    </subcellularLocation>
</comment>
<keyword evidence="4" id="KW-0805">Transcription regulation</keyword>
<feature type="region of interest" description="Disordered" evidence="8">
    <location>
        <begin position="659"/>
        <end position="686"/>
    </location>
</feature>
<dbReference type="PROSITE" id="PS50048">
    <property type="entry name" value="ZN2_CY6_FUNGAL_2"/>
    <property type="match status" value="1"/>
</dbReference>
<dbReference type="GO" id="GO:0006351">
    <property type="term" value="P:DNA-templated transcription"/>
    <property type="evidence" value="ECO:0007669"/>
    <property type="project" value="InterPro"/>
</dbReference>
<keyword evidence="3" id="KW-0862">Zinc</keyword>
<feature type="compositionally biased region" description="Polar residues" evidence="8">
    <location>
        <begin position="610"/>
        <end position="624"/>
    </location>
</feature>
<proteinExistence type="predicted"/>
<dbReference type="InterPro" id="IPR050987">
    <property type="entry name" value="AtrR-like"/>
</dbReference>
<dbReference type="Pfam" id="PF00172">
    <property type="entry name" value="Zn_clus"/>
    <property type="match status" value="1"/>
</dbReference>
<dbReference type="SMART" id="SM00906">
    <property type="entry name" value="Fungal_trans"/>
    <property type="match status" value="1"/>
</dbReference>
<dbReference type="PANTHER" id="PTHR46910:SF12">
    <property type="entry name" value="REGULATORY PROTEIN CAT8"/>
    <property type="match status" value="1"/>
</dbReference>
<dbReference type="GeneID" id="54302412"/>
<evidence type="ECO:0000256" key="3">
    <source>
        <dbReference type="ARBA" id="ARBA00022833"/>
    </source>
</evidence>
<accession>A0A6A6BAF5</accession>
<evidence type="ECO:0000256" key="8">
    <source>
        <dbReference type="SAM" id="MobiDB-lite"/>
    </source>
</evidence>
<keyword evidence="7" id="KW-0539">Nucleus</keyword>
<feature type="compositionally biased region" description="Low complexity" evidence="8">
    <location>
        <begin position="108"/>
        <end position="119"/>
    </location>
</feature>
<sequence>MPGILPMKVIKVGGNSQTRIAQACDRCRSKKIRCDGIRPSCSQCLNVGFECKTSDKLSRRAFPRGYTESLEERVRQLEAEIRELKDLLDEKDEKIDMLSRIHSHSPQSMSASRKSLSLSPGPASPKEEVDKEDLFKIQQSPLLLEDGSADSYFVGTSSGRTLIDAFNRRIQESGRTFPAIKPEGFLDSETNLPPSTYREDPVCWKAPPRMVSDQMINIFFQEWAPLFPVLHRPTFLGLYEEYVNSPDTMTDRKSLAQLNLVFGIAALSSDSADKAHLDSFEAQWQAALDSFLNDSSMATMQCLVLAQMYCVQKADYARLLKYKGIAISLSYRLGLHQSQKRFALGALTGETRKKVFWTLYTLDCFTAAQLGLPKHLKEEDVHCEYPVDADDEYVTEKGFLPSLPGEFTKLSSALALFRVSRIIAKILTENYQASPTYDISLRKLTAQSDELEEWSNSLPTHLKLQFAQDKPSTNVISSRSPILSMVYHYIRTLIWRPAVCANLGSKGSAAVVALAASCKHIIQIIQLLEERTLSFSLCMNRNRLLVVSGFGLMFQSLEVDQDGKLVKDNQKLMAVINNFLDRSAAPGAAAFRRVAKCMTARPEQRAAPKSPSNAPSTATPQDAIRSTQKHLKAIASRFSPQRHQSQESVQDMARRATLPNLQHSNQSGISIHSVNSEPGARSEPTLSPVAHRASLGALPANKVRRPSGTGSIPNLDYLSFGVDPTTVGAYTINPPAPNGKTDSNEWERLLSGIDNGTTNIYDSIYGGPPMDALNDVPPLSAAAEANLAWSPSMWVGPTDQPPPQSVLSFSDESLTSGSDEYACDFGSNSSDTYRGLVIPDLSPSGTAGMVSLDGNFGL</sequence>
<evidence type="ECO:0000256" key="1">
    <source>
        <dbReference type="ARBA" id="ARBA00004123"/>
    </source>
</evidence>
<dbReference type="OrthoDB" id="1924787at2759"/>
<feature type="region of interest" description="Disordered" evidence="8">
    <location>
        <begin position="600"/>
        <end position="624"/>
    </location>
</feature>
<feature type="compositionally biased region" description="Polar residues" evidence="8">
    <location>
        <begin position="659"/>
        <end position="676"/>
    </location>
</feature>
<gene>
    <name evidence="10" type="ORF">K452DRAFT_327416</name>
</gene>
<dbReference type="AlphaFoldDB" id="A0A6A6BAF5"/>
<dbReference type="FunFam" id="4.10.240.10:FF:000007">
    <property type="entry name" value="C6 transcription factor FacB"/>
    <property type="match status" value="1"/>
</dbReference>
<dbReference type="Proteomes" id="UP000799438">
    <property type="component" value="Unassembled WGS sequence"/>
</dbReference>
<name>A0A6A6BAF5_9PEZI</name>
<dbReference type="Gene3D" id="4.10.240.10">
    <property type="entry name" value="Zn(2)-C6 fungal-type DNA-binding domain"/>
    <property type="match status" value="1"/>
</dbReference>
<dbReference type="GO" id="GO:0008270">
    <property type="term" value="F:zinc ion binding"/>
    <property type="evidence" value="ECO:0007669"/>
    <property type="project" value="InterPro"/>
</dbReference>
<feature type="region of interest" description="Disordered" evidence="8">
    <location>
        <begin position="100"/>
        <end position="130"/>
    </location>
</feature>
<dbReference type="GO" id="GO:0005634">
    <property type="term" value="C:nucleus"/>
    <property type="evidence" value="ECO:0007669"/>
    <property type="project" value="UniProtKB-SubCell"/>
</dbReference>
<dbReference type="EMBL" id="ML995489">
    <property type="protein sequence ID" value="KAF2140568.1"/>
    <property type="molecule type" value="Genomic_DNA"/>
</dbReference>
<dbReference type="CDD" id="cd00067">
    <property type="entry name" value="GAL4"/>
    <property type="match status" value="1"/>
</dbReference>
<evidence type="ECO:0000256" key="4">
    <source>
        <dbReference type="ARBA" id="ARBA00023015"/>
    </source>
</evidence>
<dbReference type="SMART" id="SM00066">
    <property type="entry name" value="GAL4"/>
    <property type="match status" value="1"/>
</dbReference>
<dbReference type="GO" id="GO:0003677">
    <property type="term" value="F:DNA binding"/>
    <property type="evidence" value="ECO:0007669"/>
    <property type="project" value="UniProtKB-KW"/>
</dbReference>
<evidence type="ECO:0000259" key="9">
    <source>
        <dbReference type="PROSITE" id="PS50048"/>
    </source>
</evidence>
<dbReference type="RefSeq" id="XP_033396281.1">
    <property type="nucleotide sequence ID" value="XM_033544916.1"/>
</dbReference>
<dbReference type="SUPFAM" id="SSF57701">
    <property type="entry name" value="Zn2/Cys6 DNA-binding domain"/>
    <property type="match status" value="1"/>
</dbReference>
<keyword evidence="6" id="KW-0804">Transcription</keyword>
<dbReference type="Pfam" id="PF04082">
    <property type="entry name" value="Fungal_trans"/>
    <property type="match status" value="1"/>
</dbReference>
<evidence type="ECO:0000313" key="11">
    <source>
        <dbReference type="Proteomes" id="UP000799438"/>
    </source>
</evidence>
<dbReference type="InterPro" id="IPR007219">
    <property type="entry name" value="XnlR_reg_dom"/>
</dbReference>
<organism evidence="10 11">
    <name type="scientific">Aplosporella prunicola CBS 121167</name>
    <dbReference type="NCBI Taxonomy" id="1176127"/>
    <lineage>
        <taxon>Eukaryota</taxon>
        <taxon>Fungi</taxon>
        <taxon>Dikarya</taxon>
        <taxon>Ascomycota</taxon>
        <taxon>Pezizomycotina</taxon>
        <taxon>Dothideomycetes</taxon>
        <taxon>Dothideomycetes incertae sedis</taxon>
        <taxon>Botryosphaeriales</taxon>
        <taxon>Aplosporellaceae</taxon>
        <taxon>Aplosporella</taxon>
    </lineage>
</organism>
<protein>
    <recommendedName>
        <fullName evidence="9">Zn(2)-C6 fungal-type domain-containing protein</fullName>
    </recommendedName>
</protein>